<protein>
    <recommendedName>
        <fullName evidence="4">Zn-finger containing protein</fullName>
    </recommendedName>
</protein>
<gene>
    <name evidence="2" type="ORF">LN736_02960</name>
</gene>
<reference evidence="2" key="1">
    <citation type="submission" date="2021-11" db="EMBL/GenBank/DDBJ databases">
        <authorList>
            <person name="Qingchun L."/>
            <person name="Dong Z."/>
            <person name="Zongwei Q."/>
            <person name="Jia Z."/>
            <person name="Duotao L."/>
        </authorList>
    </citation>
    <scope>NUCLEOTIDE SEQUENCE</scope>
    <source>
        <strain evidence="2">WLY-B-L2</strain>
    </source>
</reference>
<evidence type="ECO:0008006" key="4">
    <source>
        <dbReference type="Google" id="ProtNLM"/>
    </source>
</evidence>
<proteinExistence type="predicted"/>
<keyword evidence="1" id="KW-1133">Transmembrane helix</keyword>
<organism evidence="2 3">
    <name type="scientific">Clostridium aromativorans</name>
    <dbReference type="NCBI Taxonomy" id="2836848"/>
    <lineage>
        <taxon>Bacteria</taxon>
        <taxon>Bacillati</taxon>
        <taxon>Bacillota</taxon>
        <taxon>Clostridia</taxon>
        <taxon>Eubacteriales</taxon>
        <taxon>Clostridiaceae</taxon>
        <taxon>Clostridium</taxon>
    </lineage>
</organism>
<feature type="transmembrane region" description="Helical" evidence="1">
    <location>
        <begin position="25"/>
        <end position="51"/>
    </location>
</feature>
<accession>A0ABS8N203</accession>
<comment type="caution">
    <text evidence="2">The sequence shown here is derived from an EMBL/GenBank/DDBJ whole genome shotgun (WGS) entry which is preliminary data.</text>
</comment>
<sequence length="128" mass="15346">MNKYLNKISYYFRNSYGIDKLSTHLYIAGFIFSLFRRSATFGFVCIIYSTWRCLSRNKYRRHKELQAYENFISPLVRWIKTYKTTIGSNRYYKIFKCPNCSQKMRVPKHKGRITITCRNCGTIFKGKS</sequence>
<name>A0ABS8N203_9CLOT</name>
<evidence type="ECO:0000313" key="2">
    <source>
        <dbReference type="EMBL" id="MCC9293830.1"/>
    </source>
</evidence>
<evidence type="ECO:0000313" key="3">
    <source>
        <dbReference type="Proteomes" id="UP001165422"/>
    </source>
</evidence>
<dbReference type="Proteomes" id="UP001165422">
    <property type="component" value="Unassembled WGS sequence"/>
</dbReference>
<keyword evidence="3" id="KW-1185">Reference proteome</keyword>
<evidence type="ECO:0000256" key="1">
    <source>
        <dbReference type="SAM" id="Phobius"/>
    </source>
</evidence>
<keyword evidence="1" id="KW-0472">Membrane</keyword>
<dbReference type="EMBL" id="JAJJPB010000002">
    <property type="protein sequence ID" value="MCC9293830.1"/>
    <property type="molecule type" value="Genomic_DNA"/>
</dbReference>
<dbReference type="RefSeq" id="WP_179977028.1">
    <property type="nucleotide sequence ID" value="NZ_JAJJPB010000002.1"/>
</dbReference>
<keyword evidence="1" id="KW-0812">Transmembrane</keyword>